<organism evidence="2 3">
    <name type="scientific">Rummeliibacillus stabekisii</name>
    <dbReference type="NCBI Taxonomy" id="241244"/>
    <lineage>
        <taxon>Bacteria</taxon>
        <taxon>Bacillati</taxon>
        <taxon>Bacillota</taxon>
        <taxon>Bacilli</taxon>
        <taxon>Bacillales</taxon>
        <taxon>Caryophanaceae</taxon>
        <taxon>Rummeliibacillus</taxon>
    </lineage>
</organism>
<evidence type="ECO:0000256" key="1">
    <source>
        <dbReference type="SAM" id="Phobius"/>
    </source>
</evidence>
<proteinExistence type="predicted"/>
<reference evidence="2 3" key="1">
    <citation type="journal article" date="2016" name="Genome Announc.">
        <title>Whole-Genome Sequence of Rummeliibacillus stabekisii Strain PP9 Isolated from Antarctic Soil.</title>
        <authorList>
            <person name="da Mota F.F."/>
            <person name="Vollu R.E."/>
            <person name="Jurelevicius D."/>
            <person name="Seldin L."/>
        </authorList>
    </citation>
    <scope>NUCLEOTIDE SEQUENCE [LARGE SCALE GENOMIC DNA]</scope>
    <source>
        <strain evidence="2 3">PP9</strain>
    </source>
</reference>
<protein>
    <recommendedName>
        <fullName evidence="4">DUF1700 domain-containing protein</fullName>
    </recommendedName>
</protein>
<sequence>MNKEHFLKQLESSLKKLSLEERQDILQDYEEYFSIGIEKGKSEQEIATSLGQPKKIAKELLASYHLDMVEQKTSARNITSAVWAVIGLGFFNFLIVFAPFLTLVCLVISGWLVSAAFILSPLGILINLFIGQFRIADMFLSLCLCGIGIFVAMGMFVATKAITNGFIRYLKYNITFVKRGIKYE</sequence>
<keyword evidence="3" id="KW-1185">Reference proteome</keyword>
<dbReference type="OrthoDB" id="9804829at2"/>
<feature type="transmembrane region" description="Helical" evidence="1">
    <location>
        <begin position="108"/>
        <end position="130"/>
    </location>
</feature>
<feature type="transmembrane region" description="Helical" evidence="1">
    <location>
        <begin position="139"/>
        <end position="158"/>
    </location>
</feature>
<dbReference type="Proteomes" id="UP000076021">
    <property type="component" value="Chromosome"/>
</dbReference>
<gene>
    <name evidence="2" type="ORF">ATY39_11810</name>
</gene>
<accession>A0A143HEZ3</accession>
<evidence type="ECO:0000313" key="2">
    <source>
        <dbReference type="EMBL" id="AMX00047.1"/>
    </source>
</evidence>
<dbReference type="AlphaFoldDB" id="A0A143HEZ3"/>
<keyword evidence="1" id="KW-0812">Transmembrane</keyword>
<dbReference type="EMBL" id="CP014806">
    <property type="protein sequence ID" value="AMX00047.1"/>
    <property type="molecule type" value="Genomic_DNA"/>
</dbReference>
<dbReference type="KEGG" id="rst:ATY39_11810"/>
<dbReference type="STRING" id="241244.ATY39_11810"/>
<feature type="transmembrane region" description="Helical" evidence="1">
    <location>
        <begin position="81"/>
        <end position="102"/>
    </location>
</feature>
<dbReference type="RefSeq" id="WP_066790019.1">
    <property type="nucleotide sequence ID" value="NZ_CP014806.1"/>
</dbReference>
<evidence type="ECO:0000313" key="3">
    <source>
        <dbReference type="Proteomes" id="UP000076021"/>
    </source>
</evidence>
<keyword evidence="1" id="KW-1133">Transmembrane helix</keyword>
<reference evidence="3" key="2">
    <citation type="submission" date="2016-03" db="EMBL/GenBank/DDBJ databases">
        <authorList>
            <person name="Ploux O."/>
        </authorList>
    </citation>
    <scope>NUCLEOTIDE SEQUENCE [LARGE SCALE GENOMIC DNA]</scope>
    <source>
        <strain evidence="3">PP9</strain>
    </source>
</reference>
<dbReference type="Pfam" id="PF22564">
    <property type="entry name" value="HAAS"/>
    <property type="match status" value="1"/>
</dbReference>
<name>A0A143HEZ3_9BACL</name>
<keyword evidence="1" id="KW-0472">Membrane</keyword>
<evidence type="ECO:0008006" key="4">
    <source>
        <dbReference type="Google" id="ProtNLM"/>
    </source>
</evidence>